<dbReference type="KEGG" id="hqi:H9L05_15765"/>
<dbReference type="EMBL" id="CP060784">
    <property type="protein sequence ID" value="QNP51466.1"/>
    <property type="molecule type" value="Genomic_DNA"/>
</dbReference>
<evidence type="ECO:0000313" key="2">
    <source>
        <dbReference type="Proteomes" id="UP000516093"/>
    </source>
</evidence>
<name>A0A7H0GT50_9BACT</name>
<organism evidence="1 2">
    <name type="scientific">Hymenobacter qilianensis</name>
    <dbReference type="NCBI Taxonomy" id="1385715"/>
    <lineage>
        <taxon>Bacteria</taxon>
        <taxon>Pseudomonadati</taxon>
        <taxon>Bacteroidota</taxon>
        <taxon>Cytophagia</taxon>
        <taxon>Cytophagales</taxon>
        <taxon>Hymenobacteraceae</taxon>
        <taxon>Hymenobacter</taxon>
    </lineage>
</organism>
<reference evidence="1 2" key="1">
    <citation type="submission" date="2020-08" db="EMBL/GenBank/DDBJ databases">
        <title>Genome sequence of Hymenobacter qilianensis JCM 19763T.</title>
        <authorList>
            <person name="Hyun D.-W."/>
            <person name="Bae J.-W."/>
        </authorList>
    </citation>
    <scope>NUCLEOTIDE SEQUENCE [LARGE SCALE GENOMIC DNA]</scope>
    <source>
        <strain evidence="1 2">JCM 19763</strain>
    </source>
</reference>
<gene>
    <name evidence="1" type="ORF">H9L05_15765</name>
</gene>
<sequence>MALSRAKRLLIVVGNSRHFSRNDCYRRVYETVVRCGHVIDYKELLPYLDHSA</sequence>
<dbReference type="Gene3D" id="3.40.50.300">
    <property type="entry name" value="P-loop containing nucleotide triphosphate hydrolases"/>
    <property type="match status" value="1"/>
</dbReference>
<keyword evidence="2" id="KW-1185">Reference proteome</keyword>
<proteinExistence type="predicted"/>
<dbReference type="AlphaFoldDB" id="A0A7H0GT50"/>
<evidence type="ECO:0000313" key="1">
    <source>
        <dbReference type="EMBL" id="QNP51466.1"/>
    </source>
</evidence>
<accession>A0A7H0GT50</accession>
<dbReference type="RefSeq" id="WP_187731750.1">
    <property type="nucleotide sequence ID" value="NZ_CP060784.1"/>
</dbReference>
<dbReference type="Proteomes" id="UP000516093">
    <property type="component" value="Chromosome"/>
</dbReference>
<dbReference type="InterPro" id="IPR027417">
    <property type="entry name" value="P-loop_NTPase"/>
</dbReference>
<protein>
    <submittedName>
        <fullName evidence="1">Uncharacterized protein</fullName>
    </submittedName>
</protein>